<dbReference type="Pfam" id="PF06030">
    <property type="entry name" value="WxLIP_PGBD"/>
    <property type="match status" value="1"/>
</dbReference>
<gene>
    <name evidence="5" type="ORF">ABNN70_04510</name>
</gene>
<accession>A0AAU8IIC0</accession>
<evidence type="ECO:0000259" key="3">
    <source>
        <dbReference type="Pfam" id="PF06030"/>
    </source>
</evidence>
<dbReference type="InterPro" id="IPR010317">
    <property type="entry name" value="WxLIP_PGBD"/>
</dbReference>
<feature type="signal peptide" evidence="2">
    <location>
        <begin position="1"/>
        <end position="25"/>
    </location>
</feature>
<name>A0AAU8IIC0_9BACL</name>
<protein>
    <submittedName>
        <fullName evidence="5">DUF916 and DUF3324 domain-containing protein</fullName>
    </submittedName>
</protein>
<dbReference type="EMBL" id="CP159510">
    <property type="protein sequence ID" value="XCJ17748.1"/>
    <property type="molecule type" value="Genomic_DNA"/>
</dbReference>
<dbReference type="InterPro" id="IPR021759">
    <property type="entry name" value="WxLIP_HBD"/>
</dbReference>
<keyword evidence="1" id="KW-0472">Membrane</keyword>
<feature type="domain" description="WxL Interacting Protein peptidoglycan binding" evidence="3">
    <location>
        <begin position="30"/>
        <end position="148"/>
    </location>
</feature>
<evidence type="ECO:0000256" key="1">
    <source>
        <dbReference type="SAM" id="Phobius"/>
    </source>
</evidence>
<feature type="domain" description="WxL Interacting Protein host binding" evidence="4">
    <location>
        <begin position="164"/>
        <end position="291"/>
    </location>
</feature>
<dbReference type="RefSeq" id="WP_353948867.1">
    <property type="nucleotide sequence ID" value="NZ_CP159510.1"/>
</dbReference>
<keyword evidence="1" id="KW-1133">Transmembrane helix</keyword>
<feature type="chain" id="PRO_5044009215" evidence="2">
    <location>
        <begin position="26"/>
        <end position="340"/>
    </location>
</feature>
<evidence type="ECO:0000313" key="5">
    <source>
        <dbReference type="EMBL" id="XCJ17748.1"/>
    </source>
</evidence>
<proteinExistence type="predicted"/>
<organism evidence="5">
    <name type="scientific">Sporolactobacillus sp. Y61</name>
    <dbReference type="NCBI Taxonomy" id="3160863"/>
    <lineage>
        <taxon>Bacteria</taxon>
        <taxon>Bacillati</taxon>
        <taxon>Bacillota</taxon>
        <taxon>Bacilli</taxon>
        <taxon>Bacillales</taxon>
        <taxon>Sporolactobacillaceae</taxon>
        <taxon>Sporolactobacillus</taxon>
    </lineage>
</organism>
<dbReference type="Pfam" id="PF11797">
    <property type="entry name" value="WxLIP_HBD"/>
    <property type="match status" value="1"/>
</dbReference>
<evidence type="ECO:0000259" key="4">
    <source>
        <dbReference type="Pfam" id="PF11797"/>
    </source>
</evidence>
<sequence>MKMIKWLSVLACFAIGLVTGNMAHAAPTHFSVTAIIPNNQIDKRQTYFDLRMVPKQTQTIQVRIDNISDQKITVIPSIINATTTLYGDINYTDKHAKMDESMKFPLTSIVKQVRPVTLNGRESRLLPLKLVMPEEKQNGVILGSIHFIEKNNSTVETQKHPAVLVQNQYAYVIGLKLTEGTAVQPDLHFNSIKKQTLNNQKIVSVNIQNSRPVIVHDLSVKTRLMKAGSEKILQSSTRKNMRMAPNSNFGLPIIRNLASLHPGKYVVHLSAEANGQSWKADRTFVIKGDEAAPPHRLSPGAPFYKWLGGAVFIVCIAIIFYLLGKRQRKSKREKKGRTNK</sequence>
<feature type="transmembrane region" description="Helical" evidence="1">
    <location>
        <begin position="303"/>
        <end position="324"/>
    </location>
</feature>
<keyword evidence="2" id="KW-0732">Signal</keyword>
<evidence type="ECO:0000256" key="2">
    <source>
        <dbReference type="SAM" id="SignalP"/>
    </source>
</evidence>
<reference evidence="5" key="1">
    <citation type="submission" date="2024-06" db="EMBL/GenBank/DDBJ databases">
        <authorList>
            <person name="Fan A."/>
            <person name="Zhang F.Y."/>
            <person name="Zhang L."/>
        </authorList>
    </citation>
    <scope>NUCLEOTIDE SEQUENCE</scope>
    <source>
        <strain evidence="5">Y61</strain>
    </source>
</reference>
<dbReference type="AlphaFoldDB" id="A0AAU8IIC0"/>
<keyword evidence="1" id="KW-0812">Transmembrane</keyword>